<evidence type="ECO:0000256" key="1">
    <source>
        <dbReference type="SAM" id="Phobius"/>
    </source>
</evidence>
<proteinExistence type="predicted"/>
<keyword evidence="1" id="KW-0812">Transmembrane</keyword>
<gene>
    <name evidence="2" type="ORF">HMPREF0673_01287</name>
</gene>
<organism evidence="2 3">
    <name type="scientific">Leyella stercorea DSM 18206</name>
    <dbReference type="NCBI Taxonomy" id="1002367"/>
    <lineage>
        <taxon>Bacteria</taxon>
        <taxon>Pseudomonadati</taxon>
        <taxon>Bacteroidota</taxon>
        <taxon>Bacteroidia</taxon>
        <taxon>Bacteroidales</taxon>
        <taxon>Prevotellaceae</taxon>
        <taxon>Leyella</taxon>
    </lineage>
</organism>
<keyword evidence="1" id="KW-1133">Transmembrane helix</keyword>
<evidence type="ECO:0000313" key="3">
    <source>
        <dbReference type="Proteomes" id="UP000004407"/>
    </source>
</evidence>
<protein>
    <submittedName>
        <fullName evidence="2">Uncharacterized protein</fullName>
    </submittedName>
</protein>
<evidence type="ECO:0000313" key="2">
    <source>
        <dbReference type="EMBL" id="EHJ40538.1"/>
    </source>
</evidence>
<accession>G6AXD3</accession>
<dbReference type="AlphaFoldDB" id="G6AXD3"/>
<sequence length="74" mass="9107">MKTKFPTSTYTKKRGRFLSTFKVLAGNLIYRQEKRPRYMWTLTRLFCILFFYLQVSERFMNKQQTLIFFTTKTD</sequence>
<name>G6AXD3_9BACT</name>
<keyword evidence="1" id="KW-0472">Membrane</keyword>
<comment type="caution">
    <text evidence="2">The sequence shown here is derived from an EMBL/GenBank/DDBJ whole genome shotgun (WGS) entry which is preliminary data.</text>
</comment>
<dbReference type="Proteomes" id="UP000004407">
    <property type="component" value="Unassembled WGS sequence"/>
</dbReference>
<dbReference type="HOGENOM" id="CLU_2684783_0_0_10"/>
<dbReference type="EMBL" id="AFZZ01000113">
    <property type="protein sequence ID" value="EHJ40538.1"/>
    <property type="molecule type" value="Genomic_DNA"/>
</dbReference>
<reference evidence="2 3" key="1">
    <citation type="submission" date="2011-08" db="EMBL/GenBank/DDBJ databases">
        <authorList>
            <person name="Weinstock G."/>
            <person name="Sodergren E."/>
            <person name="Clifton S."/>
            <person name="Fulton L."/>
            <person name="Fulton B."/>
            <person name="Courtney L."/>
            <person name="Fronick C."/>
            <person name="Harrison M."/>
            <person name="Strong C."/>
            <person name="Farmer C."/>
            <person name="Delahaunty K."/>
            <person name="Markovic C."/>
            <person name="Hall O."/>
            <person name="Minx P."/>
            <person name="Tomlinson C."/>
            <person name="Mitreva M."/>
            <person name="Hou S."/>
            <person name="Chen J."/>
            <person name="Wollam A."/>
            <person name="Pepin K.H."/>
            <person name="Johnson M."/>
            <person name="Bhonagiri V."/>
            <person name="Zhang X."/>
            <person name="Suruliraj S."/>
            <person name="Warren W."/>
            <person name="Chinwalla A."/>
            <person name="Mardis E.R."/>
            <person name="Wilson R.K."/>
        </authorList>
    </citation>
    <scope>NUCLEOTIDE SEQUENCE [LARGE SCALE GENOMIC DNA]</scope>
    <source>
        <strain evidence="2 3">DSM 18206</strain>
    </source>
</reference>
<feature type="transmembrane region" description="Helical" evidence="1">
    <location>
        <begin position="38"/>
        <end position="55"/>
    </location>
</feature>